<reference evidence="1" key="1">
    <citation type="submission" date="2023-05" db="EMBL/GenBank/DDBJ databases">
        <authorList>
            <consortium name="ELIXIR-Norway"/>
        </authorList>
    </citation>
    <scope>NUCLEOTIDE SEQUENCE</scope>
</reference>
<accession>A0AC59ZDA8</accession>
<reference evidence="1" key="2">
    <citation type="submission" date="2025-03" db="EMBL/GenBank/DDBJ databases">
        <authorList>
            <consortium name="ELIXIR-Norway"/>
            <consortium name="Elixir Norway"/>
        </authorList>
    </citation>
    <scope>NUCLEOTIDE SEQUENCE</scope>
</reference>
<sequence length="162" mass="17177">MVAGAQRFAGAAAPPPSQPEVGSWSGSQAGDAGPGATSRLWTVRMGHPTEGWGSGDCEAPAEGLHIRPYAPTPPSLKEPPTPEPSSRPLQGFRALGVQWRGGGTGVGNESWSLVKEARGLKPRARLVPTEERALHYPPAQLSVAIDRPWPERPPIDGQHVIY</sequence>
<proteinExistence type="predicted"/>
<dbReference type="Proteomes" id="UP001162501">
    <property type="component" value="Chromosome 28"/>
</dbReference>
<evidence type="ECO:0000313" key="2">
    <source>
        <dbReference type="Proteomes" id="UP001162501"/>
    </source>
</evidence>
<evidence type="ECO:0000313" key="1">
    <source>
        <dbReference type="EMBL" id="CAN0380021.1"/>
    </source>
</evidence>
<organism evidence="1 2">
    <name type="scientific">Rangifer tarandus platyrhynchus</name>
    <name type="common">Svalbard reindeer</name>
    <dbReference type="NCBI Taxonomy" id="3082113"/>
    <lineage>
        <taxon>Eukaryota</taxon>
        <taxon>Metazoa</taxon>
        <taxon>Chordata</taxon>
        <taxon>Craniata</taxon>
        <taxon>Vertebrata</taxon>
        <taxon>Euteleostomi</taxon>
        <taxon>Mammalia</taxon>
        <taxon>Eutheria</taxon>
        <taxon>Laurasiatheria</taxon>
        <taxon>Artiodactyla</taxon>
        <taxon>Ruminantia</taxon>
        <taxon>Pecora</taxon>
        <taxon>Cervidae</taxon>
        <taxon>Odocoileinae</taxon>
        <taxon>Rangifer</taxon>
    </lineage>
</organism>
<dbReference type="EMBL" id="OX596112">
    <property type="protein sequence ID" value="CAN0380021.1"/>
    <property type="molecule type" value="Genomic_DNA"/>
</dbReference>
<gene>
    <name evidence="1" type="ORF">MRATA1EN22A_LOCUS17004</name>
</gene>
<protein>
    <submittedName>
        <fullName evidence="1">Uncharacterized protein</fullName>
    </submittedName>
</protein>
<name>A0AC59ZDA8_RANTA</name>